<name>A0A9P4IC94_9PEZI</name>
<dbReference type="OrthoDB" id="444265at2759"/>
<dbReference type="SMART" id="SM00240">
    <property type="entry name" value="FHA"/>
    <property type="match status" value="1"/>
</dbReference>
<dbReference type="InterPro" id="IPR050923">
    <property type="entry name" value="Cell_Proc_Reg/RNA_Proc"/>
</dbReference>
<comment type="caution">
    <text evidence="3">The sequence shown here is derived from an EMBL/GenBank/DDBJ whole genome shotgun (WGS) entry which is preliminary data.</text>
</comment>
<dbReference type="PANTHER" id="PTHR23308">
    <property type="entry name" value="NUCLEAR INHIBITOR OF PROTEIN PHOSPHATASE-1"/>
    <property type="match status" value="1"/>
</dbReference>
<dbReference type="Gene3D" id="2.60.200.20">
    <property type="match status" value="1"/>
</dbReference>
<feature type="region of interest" description="Disordered" evidence="1">
    <location>
        <begin position="1"/>
        <end position="38"/>
    </location>
</feature>
<feature type="domain" description="FHA" evidence="2">
    <location>
        <begin position="95"/>
        <end position="158"/>
    </location>
</feature>
<dbReference type="Proteomes" id="UP000799772">
    <property type="component" value="Unassembled WGS sequence"/>
</dbReference>
<evidence type="ECO:0000259" key="2">
    <source>
        <dbReference type="PROSITE" id="PS50006"/>
    </source>
</evidence>
<dbReference type="SUPFAM" id="SSF49879">
    <property type="entry name" value="SMAD/FHA domain"/>
    <property type="match status" value="1"/>
</dbReference>
<gene>
    <name evidence="3" type="ORF">NA57DRAFT_13565</name>
</gene>
<dbReference type="PROSITE" id="PS50006">
    <property type="entry name" value="FHA_DOMAIN"/>
    <property type="match status" value="1"/>
</dbReference>
<accession>A0A9P4IC94</accession>
<dbReference type="InterPro" id="IPR008984">
    <property type="entry name" value="SMAD_FHA_dom_sf"/>
</dbReference>
<dbReference type="InterPro" id="IPR000253">
    <property type="entry name" value="FHA_dom"/>
</dbReference>
<dbReference type="Pfam" id="PF00498">
    <property type="entry name" value="FHA"/>
    <property type="match status" value="1"/>
</dbReference>
<dbReference type="AlphaFoldDB" id="A0A9P4IC94"/>
<evidence type="ECO:0000313" key="4">
    <source>
        <dbReference type="Proteomes" id="UP000799772"/>
    </source>
</evidence>
<proteinExistence type="predicted"/>
<reference evidence="3" key="1">
    <citation type="journal article" date="2020" name="Stud. Mycol.">
        <title>101 Dothideomycetes genomes: a test case for predicting lifestyles and emergence of pathogens.</title>
        <authorList>
            <person name="Haridas S."/>
            <person name="Albert R."/>
            <person name="Binder M."/>
            <person name="Bloem J."/>
            <person name="Labutti K."/>
            <person name="Salamov A."/>
            <person name="Andreopoulos B."/>
            <person name="Baker S."/>
            <person name="Barry K."/>
            <person name="Bills G."/>
            <person name="Bluhm B."/>
            <person name="Cannon C."/>
            <person name="Castanera R."/>
            <person name="Culley D."/>
            <person name="Daum C."/>
            <person name="Ezra D."/>
            <person name="Gonzalez J."/>
            <person name="Henrissat B."/>
            <person name="Kuo A."/>
            <person name="Liang C."/>
            <person name="Lipzen A."/>
            <person name="Lutzoni F."/>
            <person name="Magnuson J."/>
            <person name="Mondo S."/>
            <person name="Nolan M."/>
            <person name="Ohm R."/>
            <person name="Pangilinan J."/>
            <person name="Park H.-J."/>
            <person name="Ramirez L."/>
            <person name="Alfaro M."/>
            <person name="Sun H."/>
            <person name="Tritt A."/>
            <person name="Yoshinaga Y."/>
            <person name="Zwiers L.-H."/>
            <person name="Turgeon B."/>
            <person name="Goodwin S."/>
            <person name="Spatafora J."/>
            <person name="Crous P."/>
            <person name="Grigoriev I."/>
        </authorList>
    </citation>
    <scope>NUCLEOTIDE SEQUENCE</scope>
    <source>
        <strain evidence="3">CBS 133067</strain>
    </source>
</reference>
<feature type="non-terminal residue" evidence="3">
    <location>
        <position position="1"/>
    </location>
</feature>
<dbReference type="EMBL" id="ML978129">
    <property type="protein sequence ID" value="KAF2096304.1"/>
    <property type="molecule type" value="Genomic_DNA"/>
</dbReference>
<sequence>RSRQPLPSQQDSFRADPSGDAGEDKPPKEQINWKTTGALAEETNTVKISSTEKIILKYNEPTDARKPSASSKWRLYIFKGKESMGDVQLSSQSCWLMGREEKVADLHVGHPSCSKQHAVIQFRYVPKKQEKKEMGGTVRPYLLDLDSANGTTLNGQKIEPTRFVELREKDIIKFGKSEREYVLLKE</sequence>
<feature type="non-terminal residue" evidence="3">
    <location>
        <position position="186"/>
    </location>
</feature>
<evidence type="ECO:0000313" key="3">
    <source>
        <dbReference type="EMBL" id="KAF2096304.1"/>
    </source>
</evidence>
<protein>
    <submittedName>
        <fullName evidence="3">SMAD/FHA domain-containing protein</fullName>
    </submittedName>
</protein>
<organism evidence="3 4">
    <name type="scientific">Rhizodiscina lignyota</name>
    <dbReference type="NCBI Taxonomy" id="1504668"/>
    <lineage>
        <taxon>Eukaryota</taxon>
        <taxon>Fungi</taxon>
        <taxon>Dikarya</taxon>
        <taxon>Ascomycota</taxon>
        <taxon>Pezizomycotina</taxon>
        <taxon>Dothideomycetes</taxon>
        <taxon>Pleosporomycetidae</taxon>
        <taxon>Aulographales</taxon>
        <taxon>Rhizodiscinaceae</taxon>
        <taxon>Rhizodiscina</taxon>
    </lineage>
</organism>
<evidence type="ECO:0000256" key="1">
    <source>
        <dbReference type="SAM" id="MobiDB-lite"/>
    </source>
</evidence>
<feature type="compositionally biased region" description="Polar residues" evidence="1">
    <location>
        <begin position="1"/>
        <end position="12"/>
    </location>
</feature>
<keyword evidence="4" id="KW-1185">Reference proteome</keyword>